<dbReference type="EMBL" id="MFLY01000044">
    <property type="protein sequence ID" value="OGG72542.1"/>
    <property type="molecule type" value="Genomic_DNA"/>
</dbReference>
<dbReference type="AlphaFoldDB" id="A0A1F6EGX7"/>
<evidence type="ECO:0000313" key="2">
    <source>
        <dbReference type="EMBL" id="OGG72542.1"/>
    </source>
</evidence>
<evidence type="ECO:0000259" key="1">
    <source>
        <dbReference type="PROSITE" id="PS51186"/>
    </source>
</evidence>
<evidence type="ECO:0000313" key="3">
    <source>
        <dbReference type="Proteomes" id="UP000177306"/>
    </source>
</evidence>
<organism evidence="2 3">
    <name type="scientific">Candidatus Kaiserbacteria bacterium RIFCSPLOWO2_01_FULL_53_17</name>
    <dbReference type="NCBI Taxonomy" id="1798511"/>
    <lineage>
        <taxon>Bacteria</taxon>
        <taxon>Candidatus Kaiseribacteriota</taxon>
    </lineage>
</organism>
<reference evidence="2 3" key="1">
    <citation type="journal article" date="2016" name="Nat. Commun.">
        <title>Thousands of microbial genomes shed light on interconnected biogeochemical processes in an aquifer system.</title>
        <authorList>
            <person name="Anantharaman K."/>
            <person name="Brown C.T."/>
            <person name="Hug L.A."/>
            <person name="Sharon I."/>
            <person name="Castelle C.J."/>
            <person name="Probst A.J."/>
            <person name="Thomas B.C."/>
            <person name="Singh A."/>
            <person name="Wilkins M.J."/>
            <person name="Karaoz U."/>
            <person name="Brodie E.L."/>
            <person name="Williams K.H."/>
            <person name="Hubbard S.S."/>
            <person name="Banfield J.F."/>
        </authorList>
    </citation>
    <scope>NUCLEOTIDE SEQUENCE [LARGE SCALE GENOMIC DNA]</scope>
</reference>
<name>A0A1F6EGX7_9BACT</name>
<feature type="domain" description="N-acetyltransferase" evidence="1">
    <location>
        <begin position="683"/>
        <end position="825"/>
    </location>
</feature>
<dbReference type="Proteomes" id="UP000177306">
    <property type="component" value="Unassembled WGS sequence"/>
</dbReference>
<gene>
    <name evidence="2" type="ORF">A3A38_02015</name>
</gene>
<dbReference type="InterPro" id="IPR000182">
    <property type="entry name" value="GNAT_dom"/>
</dbReference>
<dbReference type="PROSITE" id="PS51186">
    <property type="entry name" value="GNAT"/>
    <property type="match status" value="1"/>
</dbReference>
<dbReference type="SUPFAM" id="SSF55729">
    <property type="entry name" value="Acyl-CoA N-acyltransferases (Nat)"/>
    <property type="match status" value="1"/>
</dbReference>
<accession>A0A1F6EGX7</accession>
<protein>
    <recommendedName>
        <fullName evidence="1">N-acetyltransferase domain-containing protein</fullName>
    </recommendedName>
</protein>
<dbReference type="InterPro" id="IPR016181">
    <property type="entry name" value="Acyl_CoA_acyltransferase"/>
</dbReference>
<sequence>MKELEFSQSKSGEVTSEESLLTTEISTLFNNIAAAHKQPQILDSETRFALEKREIDEIESVAKKWGAKPHAFMVSMVEWFEHASMQHVAVPHEIENVAYLLKESLFRSSQGFDGMQDDEGRRRIDMTTRLLLVSRVTQNKILSRHIGKNMVMNYAYDLCAASPQTLRVIVDRIVELSTAEQIDVIHQLTTIGAAAKALGMENSDNGVGNAITLIQSIEQHNDCALIAFVRSASSIAMEKAYKSASPGGWSRENSTQLSRLHTKDVPETFLTLHEALRRQMRTDPPLPRGHHLYPMSPEIVMQLNEASLPVAYTHAAPAELPQMFGVIPESLDDFETFFSNLSHARRLTPRGKVHYFHMFMLEIICPDALGAWDPVENPIDAEEAMAIASTAFPNYSSIWKRLFTEIAPGRGYPDEDLTESPNLTDDWKNFCMVALRKIKDIRGRYTDTRPLKTLQSIETLASDDALKVLIGNATKQEILLLRHLHNPEILFDVQEILHVAIGNMPIVVQIPFVRYLTQQSMSELTSLGKAFEKLNANENDSLLMSFLACREDVGNGDLIVQLVENLPKDQSQVIFDTYAALVKEASNTEQFLRDQFRNDATPDEVRAIANRFVHNANLLLHRFASRIDSASPSERHRNVDEICTLLERYSVKGQVLLQAYRLLKEQQQITDMSEVTGVEYEVIEGRNLVRDPEALEALCALYRKNYPPFTGEELAKRFKENIKKRDAVVHRISFRDKVVAFMLVVPVGEKRVYVSALNVDPELVGAKPGVTLLKKILDLVQEGNVVEAEAIPRLAKQYSEQFGFEKTGEFNDPIDGERLFKLELRPLSQVPASTVLRTRIDAGNKSRDH</sequence>
<comment type="caution">
    <text evidence="2">The sequence shown here is derived from an EMBL/GenBank/DDBJ whole genome shotgun (WGS) entry which is preliminary data.</text>
</comment>
<proteinExistence type="predicted"/>
<dbReference type="Gene3D" id="3.40.630.30">
    <property type="match status" value="1"/>
</dbReference>
<dbReference type="GO" id="GO:0016747">
    <property type="term" value="F:acyltransferase activity, transferring groups other than amino-acyl groups"/>
    <property type="evidence" value="ECO:0007669"/>
    <property type="project" value="InterPro"/>
</dbReference>